<sequence length="88" mass="10234">MIRMGSERSSPGRNAFDLKVFDEIHSRHEALDVFGATSNGNLVTDGWEALEIYQAPECFGRMRLCSVAFDEYHHQLRLRNQHFWCDCN</sequence>
<keyword evidence="2" id="KW-1185">Reference proteome</keyword>
<evidence type="ECO:0000313" key="2">
    <source>
        <dbReference type="Proteomes" id="UP001055439"/>
    </source>
</evidence>
<dbReference type="Proteomes" id="UP001055439">
    <property type="component" value="Chromosome 1"/>
</dbReference>
<reference evidence="1" key="1">
    <citation type="submission" date="2022-05" db="EMBL/GenBank/DDBJ databases">
        <title>The Musa troglodytarum L. genome provides insights into the mechanism of non-climacteric behaviour and enrichment of carotenoids.</title>
        <authorList>
            <person name="Wang J."/>
        </authorList>
    </citation>
    <scope>NUCLEOTIDE SEQUENCE</scope>
    <source>
        <tissue evidence="1">Leaf</tissue>
    </source>
</reference>
<dbReference type="AlphaFoldDB" id="A0A9E7E7Z1"/>
<name>A0A9E7E7Z1_9LILI</name>
<organism evidence="1 2">
    <name type="scientific">Musa troglodytarum</name>
    <name type="common">fe'i banana</name>
    <dbReference type="NCBI Taxonomy" id="320322"/>
    <lineage>
        <taxon>Eukaryota</taxon>
        <taxon>Viridiplantae</taxon>
        <taxon>Streptophyta</taxon>
        <taxon>Embryophyta</taxon>
        <taxon>Tracheophyta</taxon>
        <taxon>Spermatophyta</taxon>
        <taxon>Magnoliopsida</taxon>
        <taxon>Liliopsida</taxon>
        <taxon>Zingiberales</taxon>
        <taxon>Musaceae</taxon>
        <taxon>Musa</taxon>
    </lineage>
</organism>
<dbReference type="EMBL" id="CP097502">
    <property type="protein sequence ID" value="URD72021.1"/>
    <property type="molecule type" value="Genomic_DNA"/>
</dbReference>
<proteinExistence type="predicted"/>
<gene>
    <name evidence="1" type="ORF">MUK42_36332</name>
</gene>
<protein>
    <submittedName>
        <fullName evidence="1">Uncharacterized protein</fullName>
    </submittedName>
</protein>
<accession>A0A9E7E7Z1</accession>
<evidence type="ECO:0000313" key="1">
    <source>
        <dbReference type="EMBL" id="URD72021.1"/>
    </source>
</evidence>